<dbReference type="Proteomes" id="UP000675664">
    <property type="component" value="Unassembled WGS sequence"/>
</dbReference>
<proteinExistence type="predicted"/>
<dbReference type="Pfam" id="PF01791">
    <property type="entry name" value="DeoC"/>
    <property type="match status" value="1"/>
</dbReference>
<dbReference type="SMART" id="SM01133">
    <property type="entry name" value="DeoC"/>
    <property type="match status" value="1"/>
</dbReference>
<dbReference type="PANTHER" id="PTHR47916:SF1">
    <property type="entry name" value="3-HYDROXY-5-PHOSPHONOOXYPENTANE-2,4-DIONE THIOLASE"/>
    <property type="match status" value="1"/>
</dbReference>
<dbReference type="EC" id="2.3.1.245" evidence="1"/>
<keyword evidence="2" id="KW-1185">Reference proteome</keyword>
<dbReference type="RefSeq" id="WP_227018843.1">
    <property type="nucleotide sequence ID" value="NZ_JAGSND010000008.1"/>
</dbReference>
<dbReference type="InterPro" id="IPR050456">
    <property type="entry name" value="DeoC/FbaB_aldolase"/>
</dbReference>
<accession>A0A8J7W3S2</accession>
<dbReference type="EMBL" id="JAGSND010000008">
    <property type="protein sequence ID" value="MBR0598710.1"/>
    <property type="molecule type" value="Genomic_DNA"/>
</dbReference>
<comment type="caution">
    <text evidence="1">The sequence shown here is derived from an EMBL/GenBank/DDBJ whole genome shotgun (WGS) entry which is preliminary data.</text>
</comment>
<organism evidence="1 2">
    <name type="scientific">Sinanaerobacter chloroacetimidivorans</name>
    <dbReference type="NCBI Taxonomy" id="2818044"/>
    <lineage>
        <taxon>Bacteria</taxon>
        <taxon>Bacillati</taxon>
        <taxon>Bacillota</taxon>
        <taxon>Clostridia</taxon>
        <taxon>Peptostreptococcales</taxon>
        <taxon>Anaerovoracaceae</taxon>
        <taxon>Sinanaerobacter</taxon>
    </lineage>
</organism>
<dbReference type="SUPFAM" id="SSF51569">
    <property type="entry name" value="Aldolase"/>
    <property type="match status" value="1"/>
</dbReference>
<sequence length="296" mass="32043">MADKDGNKIAKNYQTDVDFARKGGFYVKGMEDVDWGMKTRLAKIFSPVSGNTVMLAFDHGYFMGSTAGLERLDIAMPPLIPYVDVLMATRGALRTCIPPEFNKGIALRCSAGSSMMDEDLSHEVIAVNIEDAIRMNASCMAIQTFIGAPGEKSSIDNLCKTIDAGNRYGIPTLGVVAVGKNMERTPGFFKLATRMLAEFGAQIIKTYYCDDFEEITAACPVPIVVAGGKKVAEKEALTMAYLSMQGGARGLDMGRNIFQSDSPVGMAKAIGAIVHNQATVDEAYEIYVTEKNQPNK</sequence>
<dbReference type="InterPro" id="IPR002915">
    <property type="entry name" value="DeoC/FbaB/LacD_aldolase"/>
</dbReference>
<reference evidence="1" key="2">
    <citation type="submission" date="2021-04" db="EMBL/GenBank/DDBJ databases">
        <authorList>
            <person name="Liu J."/>
        </authorList>
    </citation>
    <scope>NUCLEOTIDE SEQUENCE</scope>
    <source>
        <strain evidence="1">BAD-6</strain>
    </source>
</reference>
<keyword evidence="1" id="KW-0012">Acyltransferase</keyword>
<dbReference type="InterPro" id="IPR041720">
    <property type="entry name" value="FbaB-like"/>
</dbReference>
<dbReference type="AlphaFoldDB" id="A0A8J7W3S2"/>
<name>A0A8J7W3S2_9FIRM</name>
<dbReference type="Gene3D" id="3.20.20.70">
    <property type="entry name" value="Aldolase class I"/>
    <property type="match status" value="1"/>
</dbReference>
<dbReference type="GO" id="GO:0004332">
    <property type="term" value="F:fructose-bisphosphate aldolase activity"/>
    <property type="evidence" value="ECO:0007669"/>
    <property type="project" value="InterPro"/>
</dbReference>
<dbReference type="PIRSF" id="PIRSF038992">
    <property type="entry name" value="Aldolase_Ia"/>
    <property type="match status" value="1"/>
</dbReference>
<evidence type="ECO:0000313" key="1">
    <source>
        <dbReference type="EMBL" id="MBR0598710.1"/>
    </source>
</evidence>
<keyword evidence="1" id="KW-0808">Transferase</keyword>
<dbReference type="GO" id="GO:0016746">
    <property type="term" value="F:acyltransferase activity"/>
    <property type="evidence" value="ECO:0007669"/>
    <property type="project" value="UniProtKB-KW"/>
</dbReference>
<gene>
    <name evidence="1" type="primary">lsrF</name>
    <name evidence="1" type="ORF">KCX82_12540</name>
</gene>
<protein>
    <submittedName>
        <fullName evidence="1">3-hydroxy-5-phosphonooxypentane-2,4-dione thiolase</fullName>
        <ecNumber evidence="1">2.3.1.245</ecNumber>
    </submittedName>
</protein>
<dbReference type="InterPro" id="IPR013785">
    <property type="entry name" value="Aldolase_TIM"/>
</dbReference>
<dbReference type="PANTHER" id="PTHR47916">
    <property type="entry name" value="FRUCTOSE-BISPHOSPHATE ALDOLASE CLASS 1"/>
    <property type="match status" value="1"/>
</dbReference>
<reference evidence="1" key="1">
    <citation type="submission" date="2021-04" db="EMBL/GenBank/DDBJ databases">
        <title>Sinoanaerobacter chloroacetimidivorans sp. nov., an obligate anaerobic bacterium isolated from anaerobic sludge.</title>
        <authorList>
            <person name="Bao Y."/>
        </authorList>
    </citation>
    <scope>NUCLEOTIDE SEQUENCE</scope>
    <source>
        <strain evidence="1">BAD-6</strain>
    </source>
</reference>
<evidence type="ECO:0000313" key="2">
    <source>
        <dbReference type="Proteomes" id="UP000675664"/>
    </source>
</evidence>
<dbReference type="NCBIfam" id="NF006081">
    <property type="entry name" value="PRK08227.1"/>
    <property type="match status" value="1"/>
</dbReference>